<protein>
    <submittedName>
        <fullName evidence="1">Uncharacterized protein</fullName>
    </submittedName>
</protein>
<organism evidence="1 2">
    <name type="scientific">Stephania cephalantha</name>
    <dbReference type="NCBI Taxonomy" id="152367"/>
    <lineage>
        <taxon>Eukaryota</taxon>
        <taxon>Viridiplantae</taxon>
        <taxon>Streptophyta</taxon>
        <taxon>Embryophyta</taxon>
        <taxon>Tracheophyta</taxon>
        <taxon>Spermatophyta</taxon>
        <taxon>Magnoliopsida</taxon>
        <taxon>Ranunculales</taxon>
        <taxon>Menispermaceae</taxon>
        <taxon>Menispermoideae</taxon>
        <taxon>Cissampelideae</taxon>
        <taxon>Stephania</taxon>
    </lineage>
</organism>
<name>A0AAP0F3S0_9MAGN</name>
<sequence>MEAHVPFFPIRAISIHHHHHRPPPPPSSLPSPRRWLVAFTTPLSLQSDECFTGEATTDASDVNTDYIATFLLLFHLLSYLPFGSTTVELMQAALGSDVERRKKILNNTKTRDLAFDVVFECSNGNENGI</sequence>
<accession>A0AAP0F3S0</accession>
<dbReference type="Proteomes" id="UP001419268">
    <property type="component" value="Unassembled WGS sequence"/>
</dbReference>
<proteinExistence type="predicted"/>
<keyword evidence="2" id="KW-1185">Reference proteome</keyword>
<dbReference type="AlphaFoldDB" id="A0AAP0F3S0"/>
<comment type="caution">
    <text evidence="1">The sequence shown here is derived from an EMBL/GenBank/DDBJ whole genome shotgun (WGS) entry which is preliminary data.</text>
</comment>
<gene>
    <name evidence="1" type="ORF">Scep_023504</name>
</gene>
<reference evidence="1 2" key="1">
    <citation type="submission" date="2024-01" db="EMBL/GenBank/DDBJ databases">
        <title>Genome assemblies of Stephania.</title>
        <authorList>
            <person name="Yang L."/>
        </authorList>
    </citation>
    <scope>NUCLEOTIDE SEQUENCE [LARGE SCALE GENOMIC DNA]</scope>
    <source>
        <strain evidence="1">JXDWG</strain>
        <tissue evidence="1">Leaf</tissue>
    </source>
</reference>
<dbReference type="EMBL" id="JBBNAG010000010">
    <property type="protein sequence ID" value="KAK9100074.1"/>
    <property type="molecule type" value="Genomic_DNA"/>
</dbReference>
<evidence type="ECO:0000313" key="2">
    <source>
        <dbReference type="Proteomes" id="UP001419268"/>
    </source>
</evidence>
<evidence type="ECO:0000313" key="1">
    <source>
        <dbReference type="EMBL" id="KAK9100074.1"/>
    </source>
</evidence>